<gene>
    <name evidence="6" type="ORF">ACTOB_004263</name>
</gene>
<evidence type="ECO:0000313" key="6">
    <source>
        <dbReference type="EMBL" id="WIN00549.1"/>
    </source>
</evidence>
<reference evidence="6 7" key="1">
    <citation type="submission" date="2023-06" db="EMBL/GenBank/DDBJ databases">
        <authorList>
            <person name="Yushchuk O."/>
            <person name="Binda E."/>
            <person name="Ruckert-Reed C."/>
            <person name="Fedorenko V."/>
            <person name="Kalinowski J."/>
            <person name="Marinelli F."/>
        </authorList>
    </citation>
    <scope>NUCLEOTIDE SEQUENCE [LARGE SCALE GENOMIC DNA]</scope>
    <source>
        <strain evidence="6 7">NRRL 3884</strain>
    </source>
</reference>
<dbReference type="RefSeq" id="WP_284922078.1">
    <property type="nucleotide sequence ID" value="NZ_CP126980.1"/>
</dbReference>
<dbReference type="InterPro" id="IPR009057">
    <property type="entry name" value="Homeodomain-like_sf"/>
</dbReference>
<keyword evidence="2 4" id="KW-0238">DNA-binding</keyword>
<keyword evidence="7" id="KW-1185">Reference proteome</keyword>
<feature type="domain" description="HTH tetR-type" evidence="5">
    <location>
        <begin position="9"/>
        <end position="69"/>
    </location>
</feature>
<name>A0ABY8WTQ9_9ACTN</name>
<dbReference type="PROSITE" id="PS50977">
    <property type="entry name" value="HTH_TETR_2"/>
    <property type="match status" value="1"/>
</dbReference>
<dbReference type="InterPro" id="IPR001647">
    <property type="entry name" value="HTH_TetR"/>
</dbReference>
<dbReference type="PANTHER" id="PTHR30055:SF234">
    <property type="entry name" value="HTH-TYPE TRANSCRIPTIONAL REGULATOR BETI"/>
    <property type="match status" value="1"/>
</dbReference>
<evidence type="ECO:0000256" key="1">
    <source>
        <dbReference type="ARBA" id="ARBA00023015"/>
    </source>
</evidence>
<organism evidence="6 7">
    <name type="scientific">Actinoplanes oblitus</name>
    <dbReference type="NCBI Taxonomy" id="3040509"/>
    <lineage>
        <taxon>Bacteria</taxon>
        <taxon>Bacillati</taxon>
        <taxon>Actinomycetota</taxon>
        <taxon>Actinomycetes</taxon>
        <taxon>Micromonosporales</taxon>
        <taxon>Micromonosporaceae</taxon>
        <taxon>Actinoplanes</taxon>
    </lineage>
</organism>
<protein>
    <submittedName>
        <fullName evidence="6">Helix-turn-helix domain-containing protein</fullName>
    </submittedName>
</protein>
<evidence type="ECO:0000259" key="5">
    <source>
        <dbReference type="PROSITE" id="PS50977"/>
    </source>
</evidence>
<keyword evidence="1" id="KW-0805">Transcription regulation</keyword>
<keyword evidence="3" id="KW-0804">Transcription</keyword>
<dbReference type="PANTHER" id="PTHR30055">
    <property type="entry name" value="HTH-TYPE TRANSCRIPTIONAL REGULATOR RUTR"/>
    <property type="match status" value="1"/>
</dbReference>
<dbReference type="Proteomes" id="UP001240150">
    <property type="component" value="Chromosome"/>
</dbReference>
<dbReference type="EMBL" id="CP126980">
    <property type="protein sequence ID" value="WIN00549.1"/>
    <property type="molecule type" value="Genomic_DNA"/>
</dbReference>
<dbReference type="SUPFAM" id="SSF46689">
    <property type="entry name" value="Homeodomain-like"/>
    <property type="match status" value="1"/>
</dbReference>
<evidence type="ECO:0000313" key="7">
    <source>
        <dbReference type="Proteomes" id="UP001240150"/>
    </source>
</evidence>
<dbReference type="Gene3D" id="1.10.357.10">
    <property type="entry name" value="Tetracycline Repressor, domain 2"/>
    <property type="match status" value="1"/>
</dbReference>
<dbReference type="Pfam" id="PF00440">
    <property type="entry name" value="TetR_N"/>
    <property type="match status" value="1"/>
</dbReference>
<dbReference type="InterPro" id="IPR050109">
    <property type="entry name" value="HTH-type_TetR-like_transc_reg"/>
</dbReference>
<sequence length="252" mass="26244">MSDEAKSRADVRAAIVDAAAWLLRHGGPAAVTTRGVAERAGVQAPTIYRLFGDKDGLLEAVAEHVMAAFVSEKVAGAAAATAADVDPLDDLRESWRKQIAFGLANPAVFRLLSDPDRVAGSPAARMGRQVLQARVHRLAAAGRLRVPEARAVDLIQAAGVGTVQTLLATPPQVRDPGLGEAMMDAVLCRILTDAPAGAPQGPTATAVALRALAPRLGVLSDGERRLLVEWLDRIADAPAKPAEVAATPTGDR</sequence>
<feature type="DNA-binding region" description="H-T-H motif" evidence="4">
    <location>
        <begin position="32"/>
        <end position="51"/>
    </location>
</feature>
<accession>A0ABY8WTQ9</accession>
<evidence type="ECO:0000256" key="3">
    <source>
        <dbReference type="ARBA" id="ARBA00023163"/>
    </source>
</evidence>
<dbReference type="PRINTS" id="PR00455">
    <property type="entry name" value="HTHTETR"/>
</dbReference>
<evidence type="ECO:0000256" key="2">
    <source>
        <dbReference type="ARBA" id="ARBA00023125"/>
    </source>
</evidence>
<evidence type="ECO:0000256" key="4">
    <source>
        <dbReference type="PROSITE-ProRule" id="PRU00335"/>
    </source>
</evidence>
<proteinExistence type="predicted"/>